<evidence type="ECO:0000256" key="1">
    <source>
        <dbReference type="ARBA" id="ARBA00009437"/>
    </source>
</evidence>
<sequence length="300" mass="32529">MNLRQLEHLLAVAETGSFSRAAEQLHLTQSALSRSIQVLEDELGARLIDRTGKRNELTPLGEAVAARARRMVFDAAELRRSAELLKEGSVGAIRVGLGSGPGAMLTTPFLVHMAQQRPGVRVSITSGAIELQLVQLRQRTLDALVIEVRNIAPAPDLTIERLAEMRAGFVCRSGHPLLRAGRPVSFDDMLRYPLASTPLSTEVAHTLVDRFGPRADPQQAVSLRCDDIMSLIETVKASDAIYLGIMAAARAGIATGQLVKLATDPELINGPRFALVTLAGRTEAPAMGLFRQFVTERLRD</sequence>
<evidence type="ECO:0000313" key="6">
    <source>
        <dbReference type="EMBL" id="MFC5520056.1"/>
    </source>
</evidence>
<dbReference type="SUPFAM" id="SSF46785">
    <property type="entry name" value="Winged helix' DNA-binding domain"/>
    <property type="match status" value="1"/>
</dbReference>
<dbReference type="SUPFAM" id="SSF53850">
    <property type="entry name" value="Periplasmic binding protein-like II"/>
    <property type="match status" value="1"/>
</dbReference>
<evidence type="ECO:0000259" key="5">
    <source>
        <dbReference type="PROSITE" id="PS50931"/>
    </source>
</evidence>
<accession>A0ABW0Q5B2</accession>
<dbReference type="RefSeq" id="WP_068833867.1">
    <property type="nucleotide sequence ID" value="NZ_JBHSMX010000008.1"/>
</dbReference>
<organism evidence="6 7">
    <name type="scientific">Polaromonas jejuensis</name>
    <dbReference type="NCBI Taxonomy" id="457502"/>
    <lineage>
        <taxon>Bacteria</taxon>
        <taxon>Pseudomonadati</taxon>
        <taxon>Pseudomonadota</taxon>
        <taxon>Betaproteobacteria</taxon>
        <taxon>Burkholderiales</taxon>
        <taxon>Comamonadaceae</taxon>
        <taxon>Polaromonas</taxon>
    </lineage>
</organism>
<reference evidence="7" key="1">
    <citation type="journal article" date="2019" name="Int. J. Syst. Evol. Microbiol.">
        <title>The Global Catalogue of Microorganisms (GCM) 10K type strain sequencing project: providing services to taxonomists for standard genome sequencing and annotation.</title>
        <authorList>
            <consortium name="The Broad Institute Genomics Platform"/>
            <consortium name="The Broad Institute Genome Sequencing Center for Infectious Disease"/>
            <person name="Wu L."/>
            <person name="Ma J."/>
        </authorList>
    </citation>
    <scope>NUCLEOTIDE SEQUENCE [LARGE SCALE GENOMIC DNA]</scope>
    <source>
        <strain evidence="7">CGMCC 4.7277</strain>
    </source>
</reference>
<keyword evidence="4" id="KW-0804">Transcription</keyword>
<dbReference type="EMBL" id="JBHSMX010000008">
    <property type="protein sequence ID" value="MFC5520056.1"/>
    <property type="molecule type" value="Genomic_DNA"/>
</dbReference>
<dbReference type="InterPro" id="IPR000847">
    <property type="entry name" value="LysR_HTH_N"/>
</dbReference>
<keyword evidence="7" id="KW-1185">Reference proteome</keyword>
<feature type="domain" description="HTH lysR-type" evidence="5">
    <location>
        <begin position="1"/>
        <end position="58"/>
    </location>
</feature>
<evidence type="ECO:0000256" key="3">
    <source>
        <dbReference type="ARBA" id="ARBA00023125"/>
    </source>
</evidence>
<dbReference type="InterPro" id="IPR005119">
    <property type="entry name" value="LysR_subst-bd"/>
</dbReference>
<dbReference type="PRINTS" id="PR00039">
    <property type="entry name" value="HTHLYSR"/>
</dbReference>
<dbReference type="InterPro" id="IPR036390">
    <property type="entry name" value="WH_DNA-bd_sf"/>
</dbReference>
<evidence type="ECO:0000313" key="7">
    <source>
        <dbReference type="Proteomes" id="UP001596084"/>
    </source>
</evidence>
<dbReference type="PANTHER" id="PTHR30126">
    <property type="entry name" value="HTH-TYPE TRANSCRIPTIONAL REGULATOR"/>
    <property type="match status" value="1"/>
</dbReference>
<dbReference type="PANTHER" id="PTHR30126:SF98">
    <property type="entry name" value="HTH-TYPE TRANSCRIPTIONAL ACTIVATOR BAUR"/>
    <property type="match status" value="1"/>
</dbReference>
<evidence type="ECO:0000256" key="2">
    <source>
        <dbReference type="ARBA" id="ARBA00023015"/>
    </source>
</evidence>
<protein>
    <submittedName>
        <fullName evidence="6">LysR family transcriptional regulator</fullName>
    </submittedName>
</protein>
<keyword evidence="2" id="KW-0805">Transcription regulation</keyword>
<evidence type="ECO:0000256" key="4">
    <source>
        <dbReference type="ARBA" id="ARBA00023163"/>
    </source>
</evidence>
<dbReference type="PROSITE" id="PS50931">
    <property type="entry name" value="HTH_LYSR"/>
    <property type="match status" value="1"/>
</dbReference>
<dbReference type="Pfam" id="PF00126">
    <property type="entry name" value="HTH_1"/>
    <property type="match status" value="1"/>
</dbReference>
<gene>
    <name evidence="6" type="ORF">ACFPP7_03880</name>
</gene>
<dbReference type="Gene3D" id="1.10.10.10">
    <property type="entry name" value="Winged helix-like DNA-binding domain superfamily/Winged helix DNA-binding domain"/>
    <property type="match status" value="1"/>
</dbReference>
<dbReference type="InterPro" id="IPR036388">
    <property type="entry name" value="WH-like_DNA-bd_sf"/>
</dbReference>
<dbReference type="Pfam" id="PF03466">
    <property type="entry name" value="LysR_substrate"/>
    <property type="match status" value="1"/>
</dbReference>
<dbReference type="Proteomes" id="UP001596084">
    <property type="component" value="Unassembled WGS sequence"/>
</dbReference>
<comment type="caution">
    <text evidence="6">The sequence shown here is derived from an EMBL/GenBank/DDBJ whole genome shotgun (WGS) entry which is preliminary data.</text>
</comment>
<keyword evidence="3" id="KW-0238">DNA-binding</keyword>
<comment type="similarity">
    <text evidence="1">Belongs to the LysR transcriptional regulatory family.</text>
</comment>
<proteinExistence type="inferred from homology"/>
<name>A0ABW0Q5B2_9BURK</name>
<dbReference type="Gene3D" id="3.40.190.290">
    <property type="match status" value="1"/>
</dbReference>